<dbReference type="Proteomes" id="UP000587527">
    <property type="component" value="Unassembled WGS sequence"/>
</dbReference>
<protein>
    <submittedName>
        <fullName evidence="1">Uncharacterized protein</fullName>
    </submittedName>
</protein>
<organism evidence="1 2">
    <name type="scientific">Allocatelliglobosispora scoriae</name>
    <dbReference type="NCBI Taxonomy" id="643052"/>
    <lineage>
        <taxon>Bacteria</taxon>
        <taxon>Bacillati</taxon>
        <taxon>Actinomycetota</taxon>
        <taxon>Actinomycetes</taxon>
        <taxon>Micromonosporales</taxon>
        <taxon>Micromonosporaceae</taxon>
        <taxon>Allocatelliglobosispora</taxon>
    </lineage>
</organism>
<dbReference type="AlphaFoldDB" id="A0A841C2Y4"/>
<accession>A0A841C2Y4</accession>
<evidence type="ECO:0000313" key="1">
    <source>
        <dbReference type="EMBL" id="MBB5874266.1"/>
    </source>
</evidence>
<gene>
    <name evidence="1" type="ORF">F4553_007700</name>
</gene>
<dbReference type="EMBL" id="JACHMN010000003">
    <property type="protein sequence ID" value="MBB5874266.1"/>
    <property type="molecule type" value="Genomic_DNA"/>
</dbReference>
<dbReference type="Gene3D" id="1.10.600.10">
    <property type="entry name" value="Farnesyl Diphosphate Synthase"/>
    <property type="match status" value="1"/>
</dbReference>
<reference evidence="1 2" key="1">
    <citation type="submission" date="2020-08" db="EMBL/GenBank/DDBJ databases">
        <title>Sequencing the genomes of 1000 actinobacteria strains.</title>
        <authorList>
            <person name="Klenk H.-P."/>
        </authorList>
    </citation>
    <scope>NUCLEOTIDE SEQUENCE [LARGE SCALE GENOMIC DNA]</scope>
    <source>
        <strain evidence="1 2">DSM 45362</strain>
    </source>
</reference>
<evidence type="ECO:0000313" key="2">
    <source>
        <dbReference type="Proteomes" id="UP000587527"/>
    </source>
</evidence>
<comment type="caution">
    <text evidence="1">The sequence shown here is derived from an EMBL/GenBank/DDBJ whole genome shotgun (WGS) entry which is preliminary data.</text>
</comment>
<dbReference type="InterPro" id="IPR008949">
    <property type="entry name" value="Isoprenoid_synthase_dom_sf"/>
</dbReference>
<dbReference type="SUPFAM" id="SSF48576">
    <property type="entry name" value="Terpenoid synthases"/>
    <property type="match status" value="1"/>
</dbReference>
<name>A0A841C2Y4_9ACTN</name>
<keyword evidence="2" id="KW-1185">Reference proteome</keyword>
<dbReference type="RefSeq" id="WP_184846265.1">
    <property type="nucleotide sequence ID" value="NZ_JACHMN010000003.1"/>
</dbReference>
<proteinExistence type="predicted"/>
<sequence>MSRGAISADGVRRLGLVLRGIASLRSPPDLAGVLAAPDPVAMGRRALVPMARHLGVATCLLPAAMREEATAAFLACRVLDAFEDLGEDRAARLGLAVDYLCGRRARPPELLGPVPGRRLDRLDAVLAGRIADVRDLLLALPAERRARIRSLLDDIGAAMARNLAHPLPRDTYGREVLGRVVRYAVELVAARPVPADLCGAVGVLAQMANDLRDGDGEPYGATTRAELSRQVFLRLPPLVLAAFALLGQVGAAPRGRGVRAAAAYVTVTTAGFLCGQAGVRAPYRRRAQLPAALLAALGPRRFTAVLDRVRAAVNEAVTHLGGTRGITLVDAAPPSGTGLPELLVGAAFRLVGDLPTGPLTGGLAGTHVLRVMLADQLALGALNGLDERGPDFIDEMRHLADLIQQAAVKGVRP</sequence>